<keyword evidence="2" id="KW-1185">Reference proteome</keyword>
<name>A0A1G1TK90_9BACT</name>
<accession>A0A1G1TK90</accession>
<proteinExistence type="predicted"/>
<gene>
    <name evidence="1" type="ORF">BEN49_20465</name>
</gene>
<evidence type="ECO:0000313" key="1">
    <source>
        <dbReference type="EMBL" id="OGX91272.1"/>
    </source>
</evidence>
<evidence type="ECO:0000313" key="2">
    <source>
        <dbReference type="Proteomes" id="UP000177506"/>
    </source>
</evidence>
<organism evidence="1 2">
    <name type="scientific">Hymenobacter coccineus</name>
    <dbReference type="NCBI Taxonomy" id="1908235"/>
    <lineage>
        <taxon>Bacteria</taxon>
        <taxon>Pseudomonadati</taxon>
        <taxon>Bacteroidota</taxon>
        <taxon>Cytophagia</taxon>
        <taxon>Cytophagales</taxon>
        <taxon>Hymenobacteraceae</taxon>
        <taxon>Hymenobacter</taxon>
    </lineage>
</organism>
<comment type="caution">
    <text evidence="1">The sequence shown here is derived from an EMBL/GenBank/DDBJ whole genome shotgun (WGS) entry which is preliminary data.</text>
</comment>
<dbReference type="Proteomes" id="UP000177506">
    <property type="component" value="Unassembled WGS sequence"/>
</dbReference>
<dbReference type="RefSeq" id="WP_070742027.1">
    <property type="nucleotide sequence ID" value="NZ_MDZA01000074.1"/>
</dbReference>
<reference evidence="1 2" key="1">
    <citation type="submission" date="2016-08" db="EMBL/GenBank/DDBJ databases">
        <title>Hymenobacter coccineus sp. nov., Hymenobacter lapidarius sp. nov. and Hymenobacter glacialis sp. nov., isolated from Antarctic soil.</title>
        <authorList>
            <person name="Sedlacek I."/>
            <person name="Kralova S."/>
            <person name="Kyrova K."/>
            <person name="Maslanova I."/>
            <person name="Stankova E."/>
            <person name="Vrbovska V."/>
            <person name="Nemec M."/>
            <person name="Bartak M."/>
            <person name="Svec P."/>
            <person name="Busse H.-J."/>
            <person name="Pantucek R."/>
        </authorList>
    </citation>
    <scope>NUCLEOTIDE SEQUENCE [LARGE SCALE GENOMIC DNA]</scope>
    <source>
        <strain evidence="1 2">CCM 8649</strain>
    </source>
</reference>
<protein>
    <submittedName>
        <fullName evidence="1">Uncharacterized protein</fullName>
    </submittedName>
</protein>
<sequence>MASQNGILGLQGTVGGLVFARNGTVRQKQASNKAAFNSAASLARTRENASEFGRAGTAGKLIRTALRTLISTASDSLMVSRLTQKTRAIIGMDEANDRGARVMDKDNALELVGFDFNAAASLSQVFFGSYTTAAASADLTISLPSLNGLTDVAAPQGATHFELMLGSAAINFETGAISQGAVAAPLGSLPLNGPVLVNQTIKASLAVAPTADDVVLGVLGVNFYQLLNGKQYPLNNNASNPLAIVYAD</sequence>
<dbReference type="AlphaFoldDB" id="A0A1G1TK90"/>
<dbReference type="OrthoDB" id="645138at2"/>
<dbReference type="EMBL" id="MDZA01000074">
    <property type="protein sequence ID" value="OGX91272.1"/>
    <property type="molecule type" value="Genomic_DNA"/>
</dbReference>